<dbReference type="Proteomes" id="UP000078560">
    <property type="component" value="Unassembled WGS sequence"/>
</dbReference>
<proteinExistence type="predicted"/>
<evidence type="ECO:0000313" key="2">
    <source>
        <dbReference type="Proteomes" id="UP000078560"/>
    </source>
</evidence>
<organism evidence="1 2">
    <name type="scientific">Plasmodium ovale curtisi</name>
    <dbReference type="NCBI Taxonomy" id="864141"/>
    <lineage>
        <taxon>Eukaryota</taxon>
        <taxon>Sar</taxon>
        <taxon>Alveolata</taxon>
        <taxon>Apicomplexa</taxon>
        <taxon>Aconoidasida</taxon>
        <taxon>Haemosporida</taxon>
        <taxon>Plasmodiidae</taxon>
        <taxon>Plasmodium</taxon>
        <taxon>Plasmodium (Plasmodium)</taxon>
    </lineage>
</organism>
<protein>
    <submittedName>
        <fullName evidence="1">Uncharacterized protein</fullName>
    </submittedName>
</protein>
<dbReference type="EMBL" id="FLQU01000447">
    <property type="protein sequence ID" value="SBS85772.1"/>
    <property type="molecule type" value="Genomic_DNA"/>
</dbReference>
<accession>A0A1A8W3P5</accession>
<evidence type="ECO:0000313" key="1">
    <source>
        <dbReference type="EMBL" id="SBS85772.1"/>
    </source>
</evidence>
<name>A0A1A8W3P5_PLAOA</name>
<dbReference type="AlphaFoldDB" id="A0A1A8W3P5"/>
<gene>
    <name evidence="1" type="ORF">POVCU2_0033320</name>
</gene>
<reference evidence="2" key="1">
    <citation type="submission" date="2016-05" db="EMBL/GenBank/DDBJ databases">
        <authorList>
            <person name="Naeem Raeece"/>
        </authorList>
    </citation>
    <scope>NUCLEOTIDE SEQUENCE [LARGE SCALE GENOMIC DNA]</scope>
</reference>
<sequence length="106" mass="12218">MKTFGGTRRGEKCGETQMRRCTTFESFATFATFDAFDYFEQFLHSFVTVSSQFRHSFVTVSSQFRQFWHSFIKTLSTVIGPRNLTNCRATAIPRGGKCSWEHGCTF</sequence>